<feature type="transmembrane region" description="Helical" evidence="1">
    <location>
        <begin position="183"/>
        <end position="210"/>
    </location>
</feature>
<keyword evidence="1" id="KW-0472">Membrane</keyword>
<evidence type="ECO:0000256" key="1">
    <source>
        <dbReference type="SAM" id="Phobius"/>
    </source>
</evidence>
<gene>
    <name evidence="2" type="ORF">DXF85_24425</name>
</gene>
<feature type="transmembrane region" description="Helical" evidence="1">
    <location>
        <begin position="113"/>
        <end position="133"/>
    </location>
</feature>
<dbReference type="EMBL" id="QRDC01000049">
    <property type="protein sequence ID" value="KAA1271614.1"/>
    <property type="molecule type" value="Genomic_DNA"/>
</dbReference>
<dbReference type="RefSeq" id="WP_149692547.1">
    <property type="nucleotide sequence ID" value="NZ_QRDC01000049.1"/>
</dbReference>
<dbReference type="Proteomes" id="UP000468420">
    <property type="component" value="Unassembled WGS sequence"/>
</dbReference>
<name>A0A6N6JWZ6_9ENTR</name>
<evidence type="ECO:0000313" key="3">
    <source>
        <dbReference type="Proteomes" id="UP000468420"/>
    </source>
</evidence>
<evidence type="ECO:0000313" key="2">
    <source>
        <dbReference type="EMBL" id="KAA1271614.1"/>
    </source>
</evidence>
<keyword evidence="1" id="KW-0812">Transmembrane</keyword>
<reference evidence="2 3" key="1">
    <citation type="submission" date="2018-08" db="EMBL/GenBank/DDBJ databases">
        <title>Complete genomic analysis of a Citrobacter pasteurii isolated from cockles (Cerastoderma edule) containing a new chromosomic qnrB allele.</title>
        <authorList>
            <person name="Rodrigues A."/>
            <person name="Baptista T."/>
            <person name="Quesada A."/>
            <person name="Campos M.J."/>
        </authorList>
    </citation>
    <scope>NUCLEOTIDE SEQUENCE [LARGE SCALE GENOMIC DNA]</scope>
    <source>
        <strain evidence="2 3">BA18</strain>
    </source>
</reference>
<comment type="caution">
    <text evidence="2">The sequence shown here is derived from an EMBL/GenBank/DDBJ whole genome shotgun (WGS) entry which is preliminary data.</text>
</comment>
<feature type="transmembrane region" description="Helical" evidence="1">
    <location>
        <begin position="222"/>
        <end position="239"/>
    </location>
</feature>
<feature type="transmembrane region" description="Helical" evidence="1">
    <location>
        <begin position="139"/>
        <end position="163"/>
    </location>
</feature>
<accession>A0A6N6JWZ6</accession>
<dbReference type="AlphaFoldDB" id="A0A6N6JWZ6"/>
<protein>
    <submittedName>
        <fullName evidence="2">Uncharacterized protein</fullName>
    </submittedName>
</protein>
<keyword evidence="1" id="KW-1133">Transmembrane helix</keyword>
<sequence>MGNDKYFTVSRYEVDNEPKDIFFTVEDGVNEFPDTIVKLKDDIELFIRVLQRLCADDLHMYNFYYERIFILADLAFNGNITQCILAQNGIDKIKQELLYEKAPYLRSNILIKYLKITCIPLILCFLIYLGIASTQTNIYAIYISKLILVGMGACTGCWLSLAFRTRSFEFNEIIPILSDSISIYSRIIFIVIFSISLALLMKAGIIMIQLGNFNSNNIESDPILAFSAGLVMGFGEKIFMDSFQKRINDVKI</sequence>
<proteinExistence type="predicted"/>
<organism evidence="2 3">
    <name type="scientific">Citrobacter pasteurii</name>
    <dbReference type="NCBI Taxonomy" id="1563222"/>
    <lineage>
        <taxon>Bacteria</taxon>
        <taxon>Pseudomonadati</taxon>
        <taxon>Pseudomonadota</taxon>
        <taxon>Gammaproteobacteria</taxon>
        <taxon>Enterobacterales</taxon>
        <taxon>Enterobacteriaceae</taxon>
        <taxon>Citrobacter</taxon>
    </lineage>
</organism>